<dbReference type="EMBL" id="JANSHE010006927">
    <property type="protein sequence ID" value="KAJ2965665.1"/>
    <property type="molecule type" value="Genomic_DNA"/>
</dbReference>
<accession>A0ACC1MFU9</accession>
<proteinExistence type="predicted"/>
<sequence length="72" mass="8263">MQAYKSMLKRSNQSLRQHLNDSQVAIHVTETTEVVMDDIPPPRAPKSKRRHRKPQEEPAQNMVDGATEDNKP</sequence>
<reference evidence="1" key="1">
    <citation type="submission" date="2022-08" db="EMBL/GenBank/DDBJ databases">
        <title>Genome Sequence of Pycnoporus sanguineus.</title>
        <authorList>
            <person name="Buettner E."/>
        </authorList>
    </citation>
    <scope>NUCLEOTIDE SEQUENCE</scope>
    <source>
        <strain evidence="1">CG-C14</strain>
    </source>
</reference>
<organism evidence="1 2">
    <name type="scientific">Trametes sanguinea</name>
    <dbReference type="NCBI Taxonomy" id="158606"/>
    <lineage>
        <taxon>Eukaryota</taxon>
        <taxon>Fungi</taxon>
        <taxon>Dikarya</taxon>
        <taxon>Basidiomycota</taxon>
        <taxon>Agaricomycotina</taxon>
        <taxon>Agaricomycetes</taxon>
        <taxon>Polyporales</taxon>
        <taxon>Polyporaceae</taxon>
        <taxon>Trametes</taxon>
    </lineage>
</organism>
<evidence type="ECO:0000313" key="1">
    <source>
        <dbReference type="EMBL" id="KAJ2965665.1"/>
    </source>
</evidence>
<gene>
    <name evidence="1" type="ORF">NUW54_g14043</name>
</gene>
<comment type="caution">
    <text evidence="1">The sequence shown here is derived from an EMBL/GenBank/DDBJ whole genome shotgun (WGS) entry which is preliminary data.</text>
</comment>
<evidence type="ECO:0000313" key="2">
    <source>
        <dbReference type="Proteomes" id="UP001144978"/>
    </source>
</evidence>
<protein>
    <submittedName>
        <fullName evidence="1">Uncharacterized protein</fullName>
    </submittedName>
</protein>
<dbReference type="Proteomes" id="UP001144978">
    <property type="component" value="Unassembled WGS sequence"/>
</dbReference>
<name>A0ACC1MFU9_9APHY</name>
<keyword evidence="2" id="KW-1185">Reference proteome</keyword>